<dbReference type="PATRIC" id="fig|1603606.3.peg.198"/>
<dbReference type="EMBL" id="CP010802">
    <property type="protein sequence ID" value="ALC14977.1"/>
    <property type="molecule type" value="Genomic_DNA"/>
</dbReference>
<keyword evidence="1" id="KW-0472">Membrane</keyword>
<reference evidence="2 3" key="1">
    <citation type="submission" date="2015-07" db="EMBL/GenBank/DDBJ databases">
        <title>Isolation and Genomic Characterization of a Novel Halophilic Metal-Reducing Deltaproteobacterium from the Deep Subsurface.</title>
        <authorList>
            <person name="Badalamenti J.P."/>
            <person name="Summers Z.M."/>
            <person name="Gralnick J.A."/>
            <person name="Bond D.R."/>
        </authorList>
    </citation>
    <scope>NUCLEOTIDE SEQUENCE [LARGE SCALE GENOMIC DNA]</scope>
    <source>
        <strain evidence="2 3">WTL</strain>
    </source>
</reference>
<keyword evidence="1" id="KW-0812">Transmembrane</keyword>
<dbReference type="RefSeq" id="WP_269745859.1">
    <property type="nucleotide sequence ID" value="NZ_CP010802.1"/>
</dbReference>
<accession>A0A0M4CXL7</accession>
<keyword evidence="1" id="KW-1133">Transmembrane helix</keyword>
<feature type="transmembrane region" description="Helical" evidence="1">
    <location>
        <begin position="20"/>
        <end position="41"/>
    </location>
</feature>
<evidence type="ECO:0000256" key="1">
    <source>
        <dbReference type="SAM" id="Phobius"/>
    </source>
</evidence>
<evidence type="ECO:0000313" key="2">
    <source>
        <dbReference type="EMBL" id="ALC14977.1"/>
    </source>
</evidence>
<gene>
    <name evidence="2" type="ORF">DSOUD_0177</name>
</gene>
<dbReference type="Proteomes" id="UP000057158">
    <property type="component" value="Chromosome"/>
</dbReference>
<dbReference type="KEGG" id="des:DSOUD_0177"/>
<evidence type="ECO:0000313" key="3">
    <source>
        <dbReference type="Proteomes" id="UP000057158"/>
    </source>
</evidence>
<dbReference type="AlphaFoldDB" id="A0A0M4CXL7"/>
<sequence>MQPKDKHEEIMVLAHDPVAGYRPAFYLIFAVGLLYLGYIFLTTL</sequence>
<keyword evidence="3" id="KW-1185">Reference proteome</keyword>
<name>A0A0M4CXL7_9BACT</name>
<organism evidence="2 3">
    <name type="scientific">Desulfuromonas soudanensis</name>
    <dbReference type="NCBI Taxonomy" id="1603606"/>
    <lineage>
        <taxon>Bacteria</taxon>
        <taxon>Pseudomonadati</taxon>
        <taxon>Thermodesulfobacteriota</taxon>
        <taxon>Desulfuromonadia</taxon>
        <taxon>Desulfuromonadales</taxon>
        <taxon>Desulfuromonadaceae</taxon>
        <taxon>Desulfuromonas</taxon>
    </lineage>
</organism>
<dbReference type="STRING" id="1603606.DSOUD_0177"/>
<protein>
    <submittedName>
        <fullName evidence="2">Uncharacterized protein</fullName>
    </submittedName>
</protein>
<proteinExistence type="predicted"/>